<dbReference type="InterPro" id="IPR011990">
    <property type="entry name" value="TPR-like_helical_dom_sf"/>
</dbReference>
<evidence type="ECO:0000256" key="1">
    <source>
        <dbReference type="SAM" id="MobiDB-lite"/>
    </source>
</evidence>
<evidence type="ECO:0000313" key="3">
    <source>
        <dbReference type="Proteomes" id="UP000584642"/>
    </source>
</evidence>
<protein>
    <submittedName>
        <fullName evidence="2">Tetratricopeptide repeat protein</fullName>
    </submittedName>
</protein>
<gene>
    <name evidence="2" type="ORF">HND93_29995</name>
</gene>
<organism evidence="2 3">
    <name type="scientific">Azospirillum oleiclasticum</name>
    <dbReference type="NCBI Taxonomy" id="2735135"/>
    <lineage>
        <taxon>Bacteria</taxon>
        <taxon>Pseudomonadati</taxon>
        <taxon>Pseudomonadota</taxon>
        <taxon>Alphaproteobacteria</taxon>
        <taxon>Rhodospirillales</taxon>
        <taxon>Azospirillaceae</taxon>
        <taxon>Azospirillum</taxon>
    </lineage>
</organism>
<keyword evidence="3" id="KW-1185">Reference proteome</keyword>
<dbReference type="Proteomes" id="UP000584642">
    <property type="component" value="Unassembled WGS sequence"/>
</dbReference>
<dbReference type="RefSeq" id="WP_180285736.1">
    <property type="nucleotide sequence ID" value="NZ_JABFDB010000033.1"/>
</dbReference>
<name>A0ABX2THZ9_9PROT</name>
<feature type="compositionally biased region" description="Polar residues" evidence="1">
    <location>
        <begin position="80"/>
        <end position="100"/>
    </location>
</feature>
<sequence>MSVARPAPSGVLAGSPDHAYATAVALHKEGRPADAAALFRAILDGHPRLVAVNLALGTALLDLEDWAGALDAPSIGLPSPGSTPAGRNTTLASATRSSAMTMRRWPPMTGRWPSIPI</sequence>
<evidence type="ECO:0000313" key="2">
    <source>
        <dbReference type="EMBL" id="NYZ23955.1"/>
    </source>
</evidence>
<accession>A0ABX2THZ9</accession>
<feature type="region of interest" description="Disordered" evidence="1">
    <location>
        <begin position="77"/>
        <end position="105"/>
    </location>
</feature>
<reference evidence="2 3" key="1">
    <citation type="submission" date="2020-05" db="EMBL/GenBank/DDBJ databases">
        <title>Azospirillum oleiclasticum sp. nov, a nitrogen-fixing and heavy crude oil-emulsifying bacterium isolated from the crude oil of Yumen Oilfield.</title>
        <authorList>
            <person name="Wu D."/>
            <person name="Cai M."/>
            <person name="Zhang X."/>
        </authorList>
    </citation>
    <scope>NUCLEOTIDE SEQUENCE [LARGE SCALE GENOMIC DNA]</scope>
    <source>
        <strain evidence="2 3">ROY-1-1-2</strain>
    </source>
</reference>
<comment type="caution">
    <text evidence="2">The sequence shown here is derived from an EMBL/GenBank/DDBJ whole genome shotgun (WGS) entry which is preliminary data.</text>
</comment>
<dbReference type="SUPFAM" id="SSF48452">
    <property type="entry name" value="TPR-like"/>
    <property type="match status" value="1"/>
</dbReference>
<dbReference type="EMBL" id="JABFDB010000033">
    <property type="protein sequence ID" value="NYZ23955.1"/>
    <property type="molecule type" value="Genomic_DNA"/>
</dbReference>
<dbReference type="Gene3D" id="1.25.40.10">
    <property type="entry name" value="Tetratricopeptide repeat domain"/>
    <property type="match status" value="1"/>
</dbReference>
<proteinExistence type="predicted"/>